<keyword evidence="4 6" id="KW-0573">Peptidoglycan synthesis</keyword>
<proteinExistence type="predicted"/>
<dbReference type="Proteomes" id="UP001180531">
    <property type="component" value="Unassembled WGS sequence"/>
</dbReference>
<evidence type="ECO:0000259" key="8">
    <source>
        <dbReference type="PROSITE" id="PS52029"/>
    </source>
</evidence>
<comment type="caution">
    <text evidence="9">The sequence shown here is derived from an EMBL/GenBank/DDBJ whole genome shotgun (WGS) entry which is preliminary data.</text>
</comment>
<feature type="signal peptide" evidence="7">
    <location>
        <begin position="1"/>
        <end position="31"/>
    </location>
</feature>
<keyword evidence="10" id="KW-1185">Reference proteome</keyword>
<organism evidence="9 10">
    <name type="scientific">Streptomyces hesseae</name>
    <dbReference type="NCBI Taxonomy" id="3075519"/>
    <lineage>
        <taxon>Bacteria</taxon>
        <taxon>Bacillati</taxon>
        <taxon>Actinomycetota</taxon>
        <taxon>Actinomycetes</taxon>
        <taxon>Kitasatosporales</taxon>
        <taxon>Streptomycetaceae</taxon>
        <taxon>Streptomyces</taxon>
    </lineage>
</organism>
<evidence type="ECO:0000256" key="1">
    <source>
        <dbReference type="ARBA" id="ARBA00004752"/>
    </source>
</evidence>
<dbReference type="GO" id="GO:0016740">
    <property type="term" value="F:transferase activity"/>
    <property type="evidence" value="ECO:0007669"/>
    <property type="project" value="UniProtKB-KW"/>
</dbReference>
<dbReference type="PROSITE" id="PS52029">
    <property type="entry name" value="LD_TPASE"/>
    <property type="match status" value="1"/>
</dbReference>
<evidence type="ECO:0000256" key="6">
    <source>
        <dbReference type="PROSITE-ProRule" id="PRU01373"/>
    </source>
</evidence>
<dbReference type="CDD" id="cd16913">
    <property type="entry name" value="YkuD_like"/>
    <property type="match status" value="1"/>
</dbReference>
<evidence type="ECO:0000256" key="5">
    <source>
        <dbReference type="ARBA" id="ARBA00023316"/>
    </source>
</evidence>
<keyword evidence="2 9" id="KW-0808">Transferase</keyword>
<evidence type="ECO:0000256" key="3">
    <source>
        <dbReference type="ARBA" id="ARBA00022960"/>
    </source>
</evidence>
<dbReference type="Gene3D" id="2.40.440.10">
    <property type="entry name" value="L,D-transpeptidase catalytic domain-like"/>
    <property type="match status" value="1"/>
</dbReference>
<evidence type="ECO:0000256" key="4">
    <source>
        <dbReference type="ARBA" id="ARBA00022984"/>
    </source>
</evidence>
<dbReference type="RefSeq" id="WP_311608209.1">
    <property type="nucleotide sequence ID" value="NZ_JAVRFI010000002.1"/>
</dbReference>
<reference evidence="9" key="1">
    <citation type="submission" date="2024-05" db="EMBL/GenBank/DDBJ databases">
        <title>30 novel species of actinomycetes from the DSMZ collection.</title>
        <authorList>
            <person name="Nouioui I."/>
        </authorList>
    </citation>
    <scope>NUCLEOTIDE SEQUENCE</scope>
    <source>
        <strain evidence="9">DSM 40473</strain>
    </source>
</reference>
<evidence type="ECO:0000313" key="10">
    <source>
        <dbReference type="Proteomes" id="UP001180531"/>
    </source>
</evidence>
<evidence type="ECO:0000256" key="7">
    <source>
        <dbReference type="SAM" id="SignalP"/>
    </source>
</evidence>
<protein>
    <submittedName>
        <fullName evidence="9">L,D-transpeptidase</fullName>
        <ecNumber evidence="9">2.-.-.-</ecNumber>
    </submittedName>
</protein>
<dbReference type="EC" id="2.-.-.-" evidence="9"/>
<evidence type="ECO:0000313" key="9">
    <source>
        <dbReference type="EMBL" id="MDT0448448.1"/>
    </source>
</evidence>
<feature type="active site" description="Nucleophile" evidence="6">
    <location>
        <position position="156"/>
    </location>
</feature>
<comment type="pathway">
    <text evidence="1 6">Cell wall biogenesis; peptidoglycan biosynthesis.</text>
</comment>
<gene>
    <name evidence="9" type="ORF">RM609_05030</name>
</gene>
<sequence length="185" mass="20311">MPRRPTSPLRVALLRGALAAALATTALLAPADRATADGGGTYLRFTKHTPDDSRLTYVRHGRPVVTYRAGSGRVPDECLRGRGWLPDGTYTLGRHHTAYDGNLIKGYAVELGTKRCHDGTDRTELFIHSQMTRSGGQGRGGYQRWDGPGDYTSHGCVKLRPTDIKELYRILDRHGWPATLRVTGG</sequence>
<dbReference type="InterPro" id="IPR006311">
    <property type="entry name" value="TAT_signal"/>
</dbReference>
<feature type="active site" description="Proton donor/acceptor" evidence="6">
    <location>
        <position position="128"/>
    </location>
</feature>
<feature type="chain" id="PRO_5047454766" evidence="7">
    <location>
        <begin position="32"/>
        <end position="185"/>
    </location>
</feature>
<dbReference type="InterPro" id="IPR005490">
    <property type="entry name" value="LD_TPept_cat_dom"/>
</dbReference>
<dbReference type="InterPro" id="IPR038063">
    <property type="entry name" value="Transpep_catalytic_dom"/>
</dbReference>
<evidence type="ECO:0000256" key="2">
    <source>
        <dbReference type="ARBA" id="ARBA00022679"/>
    </source>
</evidence>
<keyword evidence="3 6" id="KW-0133">Cell shape</keyword>
<keyword evidence="7" id="KW-0732">Signal</keyword>
<dbReference type="PROSITE" id="PS51318">
    <property type="entry name" value="TAT"/>
    <property type="match status" value="1"/>
</dbReference>
<dbReference type="EMBL" id="JAVRFI010000002">
    <property type="protein sequence ID" value="MDT0448448.1"/>
    <property type="molecule type" value="Genomic_DNA"/>
</dbReference>
<dbReference type="SUPFAM" id="SSF141523">
    <property type="entry name" value="L,D-transpeptidase catalytic domain-like"/>
    <property type="match status" value="1"/>
</dbReference>
<accession>A0ABU2SHJ6</accession>
<dbReference type="Pfam" id="PF03734">
    <property type="entry name" value="YkuD"/>
    <property type="match status" value="1"/>
</dbReference>
<feature type="domain" description="L,D-TPase catalytic" evidence="8">
    <location>
        <begin position="44"/>
        <end position="181"/>
    </location>
</feature>
<keyword evidence="5 6" id="KW-0961">Cell wall biogenesis/degradation</keyword>
<name>A0ABU2SHJ6_9ACTN</name>